<protein>
    <submittedName>
        <fullName evidence="5">Hsp20/alpha crystallin family protein</fullName>
    </submittedName>
</protein>
<dbReference type="PROSITE" id="PS01031">
    <property type="entry name" value="SHSP"/>
    <property type="match status" value="1"/>
</dbReference>
<sequence length="141" mass="15346">MDFRFDPDPGLDPFDPQVPGSGEAAADTGVPVDLYHEQDHYILNADLPGLDPGSLHVAVRGRVLTVSGHRTLRDLSGPDWLVRDRRRGAIERQVLLGPEVDAAKISAQYTCGVLSVFLPLDPARRRRKIDVRNDAAASGPS</sequence>
<evidence type="ECO:0000313" key="6">
    <source>
        <dbReference type="Proteomes" id="UP001448858"/>
    </source>
</evidence>
<name>A0ABZ2ZXM7_9MICC</name>
<dbReference type="Gene3D" id="2.60.40.790">
    <property type="match status" value="1"/>
</dbReference>
<dbReference type="Pfam" id="PF00011">
    <property type="entry name" value="HSP20"/>
    <property type="match status" value="1"/>
</dbReference>
<comment type="similarity">
    <text evidence="1 2">Belongs to the small heat shock protein (HSP20) family.</text>
</comment>
<gene>
    <name evidence="5" type="ORF">AAE021_04960</name>
</gene>
<dbReference type="InterPro" id="IPR008978">
    <property type="entry name" value="HSP20-like_chaperone"/>
</dbReference>
<dbReference type="Proteomes" id="UP001448858">
    <property type="component" value="Chromosome"/>
</dbReference>
<feature type="region of interest" description="Disordered" evidence="3">
    <location>
        <begin position="1"/>
        <end position="26"/>
    </location>
</feature>
<dbReference type="EMBL" id="CP151657">
    <property type="protein sequence ID" value="WZP16916.1"/>
    <property type="molecule type" value="Genomic_DNA"/>
</dbReference>
<dbReference type="InterPro" id="IPR031107">
    <property type="entry name" value="Small_HSP"/>
</dbReference>
<dbReference type="PANTHER" id="PTHR11527">
    <property type="entry name" value="HEAT-SHOCK PROTEIN 20 FAMILY MEMBER"/>
    <property type="match status" value="1"/>
</dbReference>
<feature type="domain" description="SHSP" evidence="4">
    <location>
        <begin position="23"/>
        <end position="134"/>
    </location>
</feature>
<reference evidence="5 6" key="1">
    <citation type="submission" date="2024-04" db="EMBL/GenBank/DDBJ databases">
        <title>Arthrobacter sp. from Plains bison fecal sample.</title>
        <authorList>
            <person name="Ruzzini A."/>
        </authorList>
    </citation>
    <scope>NUCLEOTIDE SEQUENCE [LARGE SCALE GENOMIC DNA]</scope>
    <source>
        <strain evidence="5 6">EINP1</strain>
    </source>
</reference>
<evidence type="ECO:0000259" key="4">
    <source>
        <dbReference type="PROSITE" id="PS01031"/>
    </source>
</evidence>
<evidence type="ECO:0000256" key="1">
    <source>
        <dbReference type="PROSITE-ProRule" id="PRU00285"/>
    </source>
</evidence>
<dbReference type="CDD" id="cd06464">
    <property type="entry name" value="ACD_sHsps-like"/>
    <property type="match status" value="1"/>
</dbReference>
<organism evidence="5 6">
    <name type="scientific">Arthrobacter citreus</name>
    <dbReference type="NCBI Taxonomy" id="1670"/>
    <lineage>
        <taxon>Bacteria</taxon>
        <taxon>Bacillati</taxon>
        <taxon>Actinomycetota</taxon>
        <taxon>Actinomycetes</taxon>
        <taxon>Micrococcales</taxon>
        <taxon>Micrococcaceae</taxon>
        <taxon>Arthrobacter</taxon>
    </lineage>
</organism>
<dbReference type="InterPro" id="IPR002068">
    <property type="entry name" value="A-crystallin/Hsp20_dom"/>
</dbReference>
<accession>A0ABZ2ZXM7</accession>
<keyword evidence="6" id="KW-1185">Reference proteome</keyword>
<dbReference type="SUPFAM" id="SSF49764">
    <property type="entry name" value="HSP20-like chaperones"/>
    <property type="match status" value="1"/>
</dbReference>
<evidence type="ECO:0000313" key="5">
    <source>
        <dbReference type="EMBL" id="WZP16916.1"/>
    </source>
</evidence>
<proteinExistence type="inferred from homology"/>
<dbReference type="RefSeq" id="WP_342024511.1">
    <property type="nucleotide sequence ID" value="NZ_CP151657.1"/>
</dbReference>
<evidence type="ECO:0000256" key="2">
    <source>
        <dbReference type="RuleBase" id="RU003616"/>
    </source>
</evidence>
<evidence type="ECO:0000256" key="3">
    <source>
        <dbReference type="SAM" id="MobiDB-lite"/>
    </source>
</evidence>